<dbReference type="Proteomes" id="UP000054270">
    <property type="component" value="Unassembled WGS sequence"/>
</dbReference>
<keyword evidence="2" id="KW-0732">Signal</keyword>
<evidence type="ECO:0000256" key="2">
    <source>
        <dbReference type="SAM" id="SignalP"/>
    </source>
</evidence>
<dbReference type="EMBL" id="KN817644">
    <property type="protein sequence ID" value="KJA15471.1"/>
    <property type="molecule type" value="Genomic_DNA"/>
</dbReference>
<evidence type="ECO:0000313" key="3">
    <source>
        <dbReference type="EMBL" id="KJA15471.1"/>
    </source>
</evidence>
<feature type="chain" id="PRO_5002265399" evidence="2">
    <location>
        <begin position="25"/>
        <end position="175"/>
    </location>
</feature>
<dbReference type="OrthoDB" id="3095139at2759"/>
<keyword evidence="4" id="KW-1185">Reference proteome</keyword>
<dbReference type="AlphaFoldDB" id="A0A0D2NFJ9"/>
<dbReference type="STRING" id="945553.A0A0D2NFJ9"/>
<proteinExistence type="predicted"/>
<feature type="region of interest" description="Disordered" evidence="1">
    <location>
        <begin position="153"/>
        <end position="175"/>
    </location>
</feature>
<evidence type="ECO:0000256" key="1">
    <source>
        <dbReference type="SAM" id="MobiDB-lite"/>
    </source>
</evidence>
<feature type="signal peptide" evidence="2">
    <location>
        <begin position="1"/>
        <end position="24"/>
    </location>
</feature>
<accession>A0A0D2NFJ9</accession>
<organism evidence="3 4">
    <name type="scientific">Hypholoma sublateritium (strain FD-334 SS-4)</name>
    <dbReference type="NCBI Taxonomy" id="945553"/>
    <lineage>
        <taxon>Eukaryota</taxon>
        <taxon>Fungi</taxon>
        <taxon>Dikarya</taxon>
        <taxon>Basidiomycota</taxon>
        <taxon>Agaricomycotina</taxon>
        <taxon>Agaricomycetes</taxon>
        <taxon>Agaricomycetidae</taxon>
        <taxon>Agaricales</taxon>
        <taxon>Agaricineae</taxon>
        <taxon>Strophariaceae</taxon>
        <taxon>Hypholoma</taxon>
    </lineage>
</organism>
<protein>
    <submittedName>
        <fullName evidence="3">Uncharacterized protein</fullName>
    </submittedName>
</protein>
<reference evidence="4" key="1">
    <citation type="submission" date="2014-04" db="EMBL/GenBank/DDBJ databases">
        <title>Evolutionary Origins and Diversification of the Mycorrhizal Mutualists.</title>
        <authorList>
            <consortium name="DOE Joint Genome Institute"/>
            <consortium name="Mycorrhizal Genomics Consortium"/>
            <person name="Kohler A."/>
            <person name="Kuo A."/>
            <person name="Nagy L.G."/>
            <person name="Floudas D."/>
            <person name="Copeland A."/>
            <person name="Barry K.W."/>
            <person name="Cichocki N."/>
            <person name="Veneault-Fourrey C."/>
            <person name="LaButti K."/>
            <person name="Lindquist E.A."/>
            <person name="Lipzen A."/>
            <person name="Lundell T."/>
            <person name="Morin E."/>
            <person name="Murat C."/>
            <person name="Riley R."/>
            <person name="Ohm R."/>
            <person name="Sun H."/>
            <person name="Tunlid A."/>
            <person name="Henrissat B."/>
            <person name="Grigoriev I.V."/>
            <person name="Hibbett D.S."/>
            <person name="Martin F."/>
        </authorList>
    </citation>
    <scope>NUCLEOTIDE SEQUENCE [LARGE SCALE GENOMIC DNA]</scope>
    <source>
        <strain evidence="4">FD-334 SS-4</strain>
    </source>
</reference>
<name>A0A0D2NFJ9_HYPSF</name>
<sequence>MLPIRIVSLAVVFLGSMLAQPVEAVSAHHVQPGNVYVAKPVHFEPQHAGDSGPSGHRNHPVIALSHPNEHGMVPVVAVSHNHPEHMGSTVGAHHFDAHTHNAGRGSFDAGSRVATERPVFVHHDDLHHVSHDSNLPSRLHPDDTQHLVNTVYEHSGQYHDNPRARTPTPPWRAGH</sequence>
<gene>
    <name evidence="3" type="ORF">HYPSUDRAFT_220033</name>
</gene>
<evidence type="ECO:0000313" key="4">
    <source>
        <dbReference type="Proteomes" id="UP000054270"/>
    </source>
</evidence>